<dbReference type="EMBL" id="ARXV01000011">
    <property type="protein sequence ID" value="KGD64086.1"/>
    <property type="molecule type" value="Genomic_DNA"/>
</dbReference>
<accession>A0A095SHL7</accession>
<evidence type="ECO:0000259" key="2">
    <source>
        <dbReference type="Pfam" id="PF13229"/>
    </source>
</evidence>
<sequence length="437" mass="46546">MPRSHHACALLLGALLLCQPGMAADIIVSQTENDGPGSLFEAIHLANRQPGADTIRFDPVVFATPQTLVLKQPLPSITDTLTIDGYIPDRLWKSSGVTLDGQSRFPLFTVPGNTHLTLRYLTLTGGKNRQGGALFSQGNVLLDSLLIMNNRAEQGGAIYQQAGQLTLLNSTLLNNQAQQQGGGIFSEQGSLTLIHNTLTANTAPAGAGLFRQGSVTLANNILAHNQPGPDAECRPASFPSTQNMPDDNTSNLIMSSSGCGTPRFTTDPLLGELGYYNGPTRTLPLRGNSPVINQADNALSVDAAGNPLMWDQRGNGDPRFAAGIADLGAFEKQAVLQLQVDTLSDEDLRRCTRLSQDCSLRGAIALLNADPQKHSLTLDPKKLPGASTITLDRPLPAPKRDITLQLQPGQSLEVRGHGGVAIKQENGNQLILRSVQP</sequence>
<name>A0A095SHL7_9GAMM</name>
<keyword evidence="1" id="KW-0732">Signal</keyword>
<organism evidence="3 4">
    <name type="scientific">Alcanivorax nanhaiticus</name>
    <dbReference type="NCBI Taxonomy" id="1177154"/>
    <lineage>
        <taxon>Bacteria</taxon>
        <taxon>Pseudomonadati</taxon>
        <taxon>Pseudomonadota</taxon>
        <taxon>Gammaproteobacteria</taxon>
        <taxon>Oceanospirillales</taxon>
        <taxon>Alcanivoracaceae</taxon>
        <taxon>Alcanivorax</taxon>
    </lineage>
</organism>
<dbReference type="Gene3D" id="2.160.20.10">
    <property type="entry name" value="Single-stranded right-handed beta-helix, Pectin lyase-like"/>
    <property type="match status" value="1"/>
</dbReference>
<dbReference type="PANTHER" id="PTHR11319">
    <property type="entry name" value="G PROTEIN-COUPLED RECEPTOR-RELATED"/>
    <property type="match status" value="1"/>
</dbReference>
<dbReference type="PATRIC" id="fig|1177154.3.peg.2660"/>
<dbReference type="InterPro" id="IPR039448">
    <property type="entry name" value="Beta_helix"/>
</dbReference>
<gene>
    <name evidence="3" type="ORF">Y5S_02626</name>
</gene>
<dbReference type="RefSeq" id="WP_035233606.1">
    <property type="nucleotide sequence ID" value="NZ_ARXV01000011.1"/>
</dbReference>
<reference evidence="3 4" key="1">
    <citation type="submission" date="2012-09" db="EMBL/GenBank/DDBJ databases">
        <title>Genome Sequence of alkane-degrading Bacterium Alcanivorax sp. 19-m-6.</title>
        <authorList>
            <person name="Lai Q."/>
            <person name="Shao Z."/>
        </authorList>
    </citation>
    <scope>NUCLEOTIDE SEQUENCE [LARGE SCALE GENOMIC DNA]</scope>
    <source>
        <strain evidence="3 4">19-m-6</strain>
    </source>
</reference>
<protein>
    <recommendedName>
        <fullName evidence="2">Right handed beta helix domain-containing protein</fullName>
    </recommendedName>
</protein>
<dbReference type="Pfam" id="PF13229">
    <property type="entry name" value="Beta_helix"/>
    <property type="match status" value="1"/>
</dbReference>
<proteinExistence type="predicted"/>
<dbReference type="InterPro" id="IPR011050">
    <property type="entry name" value="Pectin_lyase_fold/virulence"/>
</dbReference>
<dbReference type="SUPFAM" id="SSF51126">
    <property type="entry name" value="Pectin lyase-like"/>
    <property type="match status" value="1"/>
</dbReference>
<feature type="chain" id="PRO_5001910265" description="Right handed beta helix domain-containing protein" evidence="1">
    <location>
        <begin position="24"/>
        <end position="437"/>
    </location>
</feature>
<dbReference type="InterPro" id="IPR059226">
    <property type="entry name" value="Choice_anch_Q_dom"/>
</dbReference>
<evidence type="ECO:0000256" key="1">
    <source>
        <dbReference type="SAM" id="SignalP"/>
    </source>
</evidence>
<dbReference type="eggNOG" id="COG5184">
    <property type="taxonomic scope" value="Bacteria"/>
</dbReference>
<dbReference type="STRING" id="1177154.Y5S_02626"/>
<dbReference type="InterPro" id="IPR012334">
    <property type="entry name" value="Pectin_lyas_fold"/>
</dbReference>
<dbReference type="OrthoDB" id="7057683at2"/>
<evidence type="ECO:0000313" key="3">
    <source>
        <dbReference type="EMBL" id="KGD64086.1"/>
    </source>
</evidence>
<dbReference type="Proteomes" id="UP000029444">
    <property type="component" value="Unassembled WGS sequence"/>
</dbReference>
<dbReference type="PANTHER" id="PTHR11319:SF35">
    <property type="entry name" value="OUTER MEMBRANE PROTEIN PMPC-RELATED"/>
    <property type="match status" value="1"/>
</dbReference>
<feature type="signal peptide" evidence="1">
    <location>
        <begin position="1"/>
        <end position="23"/>
    </location>
</feature>
<comment type="caution">
    <text evidence="3">The sequence shown here is derived from an EMBL/GenBank/DDBJ whole genome shotgun (WGS) entry which is preliminary data.</text>
</comment>
<evidence type="ECO:0000313" key="4">
    <source>
        <dbReference type="Proteomes" id="UP000029444"/>
    </source>
</evidence>
<dbReference type="AlphaFoldDB" id="A0A095SHL7"/>
<dbReference type="NCBIfam" id="NF041518">
    <property type="entry name" value="choice_anch_Q"/>
    <property type="match status" value="1"/>
</dbReference>
<feature type="domain" description="Right handed beta helix" evidence="2">
    <location>
        <begin position="128"/>
        <end position="220"/>
    </location>
</feature>
<keyword evidence="4" id="KW-1185">Reference proteome</keyword>